<dbReference type="AlphaFoldDB" id="A0A6A6QV33"/>
<proteinExistence type="predicted"/>
<name>A0A6A6QV33_9PEZI</name>
<sequence>MTRRKYAWMLPPTSLKSRGGSSQTCFRLGISDRLTIVPLSVPCKPQLESSKTLSDFYHSDVVKPLLRSKEERQAGGKVMVNRRRSAVVVQMPAQSADIQSCHVQCALLSAVQFPVAIESNKPRTIHSEPISHSVYQGVHAGRSGVRCHQLYGRHVADLARL</sequence>
<protein>
    <submittedName>
        <fullName evidence="1">Uncharacterized protein</fullName>
    </submittedName>
</protein>
<organism evidence="1 2">
    <name type="scientific">Lophium mytilinum</name>
    <dbReference type="NCBI Taxonomy" id="390894"/>
    <lineage>
        <taxon>Eukaryota</taxon>
        <taxon>Fungi</taxon>
        <taxon>Dikarya</taxon>
        <taxon>Ascomycota</taxon>
        <taxon>Pezizomycotina</taxon>
        <taxon>Dothideomycetes</taxon>
        <taxon>Pleosporomycetidae</taxon>
        <taxon>Mytilinidiales</taxon>
        <taxon>Mytilinidiaceae</taxon>
        <taxon>Lophium</taxon>
    </lineage>
</organism>
<keyword evidence="2" id="KW-1185">Reference proteome</keyword>
<evidence type="ECO:0000313" key="1">
    <source>
        <dbReference type="EMBL" id="KAF2496281.1"/>
    </source>
</evidence>
<evidence type="ECO:0000313" key="2">
    <source>
        <dbReference type="Proteomes" id="UP000799750"/>
    </source>
</evidence>
<reference evidence="1" key="1">
    <citation type="journal article" date="2020" name="Stud. Mycol.">
        <title>101 Dothideomycetes genomes: a test case for predicting lifestyles and emergence of pathogens.</title>
        <authorList>
            <person name="Haridas S."/>
            <person name="Albert R."/>
            <person name="Binder M."/>
            <person name="Bloem J."/>
            <person name="Labutti K."/>
            <person name="Salamov A."/>
            <person name="Andreopoulos B."/>
            <person name="Baker S."/>
            <person name="Barry K."/>
            <person name="Bills G."/>
            <person name="Bluhm B."/>
            <person name="Cannon C."/>
            <person name="Castanera R."/>
            <person name="Culley D."/>
            <person name="Daum C."/>
            <person name="Ezra D."/>
            <person name="Gonzalez J."/>
            <person name="Henrissat B."/>
            <person name="Kuo A."/>
            <person name="Liang C."/>
            <person name="Lipzen A."/>
            <person name="Lutzoni F."/>
            <person name="Magnuson J."/>
            <person name="Mondo S."/>
            <person name="Nolan M."/>
            <person name="Ohm R."/>
            <person name="Pangilinan J."/>
            <person name="Park H.-J."/>
            <person name="Ramirez L."/>
            <person name="Alfaro M."/>
            <person name="Sun H."/>
            <person name="Tritt A."/>
            <person name="Yoshinaga Y."/>
            <person name="Zwiers L.-H."/>
            <person name="Turgeon B."/>
            <person name="Goodwin S."/>
            <person name="Spatafora J."/>
            <person name="Crous P."/>
            <person name="Grigoriev I."/>
        </authorList>
    </citation>
    <scope>NUCLEOTIDE SEQUENCE</scope>
    <source>
        <strain evidence="1">CBS 269.34</strain>
    </source>
</reference>
<accession>A0A6A6QV33</accession>
<gene>
    <name evidence="1" type="ORF">BU16DRAFT_373017</name>
</gene>
<dbReference type="Proteomes" id="UP000799750">
    <property type="component" value="Unassembled WGS sequence"/>
</dbReference>
<dbReference type="EMBL" id="MU004188">
    <property type="protein sequence ID" value="KAF2496281.1"/>
    <property type="molecule type" value="Genomic_DNA"/>
</dbReference>